<accession>A0A4R6QAA1</accession>
<dbReference type="EMBL" id="SNXR01000014">
    <property type="protein sequence ID" value="TDP58826.1"/>
    <property type="molecule type" value="Genomic_DNA"/>
</dbReference>
<reference evidence="1 2" key="1">
    <citation type="submission" date="2019-03" db="EMBL/GenBank/DDBJ databases">
        <title>Genomic Encyclopedia of Archaeal and Bacterial Type Strains, Phase II (KMG-II): from individual species to whole genera.</title>
        <authorList>
            <person name="Goeker M."/>
        </authorList>
    </citation>
    <scope>NUCLEOTIDE SEQUENCE [LARGE SCALE GENOMIC DNA]</scope>
    <source>
        <strain evidence="1 2">DSM 25687</strain>
    </source>
</reference>
<dbReference type="AlphaFoldDB" id="A0A4R6QAA1"/>
<gene>
    <name evidence="1" type="ORF">BC748_2066</name>
</gene>
<dbReference type="OrthoDB" id="1120195at2"/>
<sequence length="120" mass="14405">MSNFIVPISADNLLSEAEKENLYSKLIEQINKDFNFANEAIDFPQNTSPNELKIQLHEKIYRLIQYKFAEYLNLLYIIDVPEDQVKKLDGTDIMQLSEQVSFLILKREWMKVWFRNRMER</sequence>
<dbReference type="Proteomes" id="UP000295260">
    <property type="component" value="Unassembled WGS sequence"/>
</dbReference>
<organism evidence="1 2">
    <name type="scientific">Flavobacterium dankookense</name>
    <dbReference type="NCBI Taxonomy" id="706186"/>
    <lineage>
        <taxon>Bacteria</taxon>
        <taxon>Pseudomonadati</taxon>
        <taxon>Bacteroidota</taxon>
        <taxon>Flavobacteriia</taxon>
        <taxon>Flavobacteriales</taxon>
        <taxon>Flavobacteriaceae</taxon>
        <taxon>Flavobacterium</taxon>
    </lineage>
</organism>
<dbReference type="RefSeq" id="WP_133533317.1">
    <property type="nucleotide sequence ID" value="NZ_SNXR01000014.1"/>
</dbReference>
<evidence type="ECO:0000313" key="2">
    <source>
        <dbReference type="Proteomes" id="UP000295260"/>
    </source>
</evidence>
<comment type="caution">
    <text evidence="1">The sequence shown here is derived from an EMBL/GenBank/DDBJ whole genome shotgun (WGS) entry which is preliminary data.</text>
</comment>
<name>A0A4R6QAA1_9FLAO</name>
<proteinExistence type="predicted"/>
<evidence type="ECO:0000313" key="1">
    <source>
        <dbReference type="EMBL" id="TDP58826.1"/>
    </source>
</evidence>
<protein>
    <submittedName>
        <fullName evidence="1">Uncharacterized protein</fullName>
    </submittedName>
</protein>
<keyword evidence="2" id="KW-1185">Reference proteome</keyword>